<reference evidence="11" key="4">
    <citation type="submission" date="2019-03" db="UniProtKB">
        <authorList>
            <consortium name="EnsemblPlants"/>
        </authorList>
    </citation>
    <scope>IDENTIFICATION</scope>
</reference>
<keyword evidence="8 9" id="KW-0472">Membrane</keyword>
<keyword evidence="7 9" id="KW-0406">Ion transport</keyword>
<dbReference type="InterPro" id="IPR003689">
    <property type="entry name" value="ZIP"/>
</dbReference>
<evidence type="ECO:0000256" key="3">
    <source>
        <dbReference type="ARBA" id="ARBA00022448"/>
    </source>
</evidence>
<keyword evidence="4" id="KW-1003">Cell membrane</keyword>
<keyword evidence="12" id="KW-1185">Reference proteome</keyword>
<name>A0A453AXG3_AEGTS</name>
<evidence type="ECO:0000256" key="4">
    <source>
        <dbReference type="ARBA" id="ARBA00022475"/>
    </source>
</evidence>
<dbReference type="GeneID" id="109767028"/>
<dbReference type="KEGG" id="ats:109767028"/>
<evidence type="ECO:0000256" key="1">
    <source>
        <dbReference type="ARBA" id="ARBA00004651"/>
    </source>
</evidence>
<organism evidence="11 12">
    <name type="scientific">Aegilops tauschii subsp. strangulata</name>
    <name type="common">Goatgrass</name>
    <dbReference type="NCBI Taxonomy" id="200361"/>
    <lineage>
        <taxon>Eukaryota</taxon>
        <taxon>Viridiplantae</taxon>
        <taxon>Streptophyta</taxon>
        <taxon>Embryophyta</taxon>
        <taxon>Tracheophyta</taxon>
        <taxon>Spermatophyta</taxon>
        <taxon>Magnoliopsida</taxon>
        <taxon>Liliopsida</taxon>
        <taxon>Poales</taxon>
        <taxon>Poaceae</taxon>
        <taxon>BOP clade</taxon>
        <taxon>Pooideae</taxon>
        <taxon>Triticodae</taxon>
        <taxon>Triticeae</taxon>
        <taxon>Triticinae</taxon>
        <taxon>Aegilops</taxon>
    </lineage>
</organism>
<evidence type="ECO:0000256" key="2">
    <source>
        <dbReference type="ARBA" id="ARBA00006939"/>
    </source>
</evidence>
<dbReference type="RefSeq" id="XP_020181371.1">
    <property type="nucleotide sequence ID" value="XM_020325782.4"/>
</dbReference>
<dbReference type="InterPro" id="IPR004698">
    <property type="entry name" value="Zn/Fe_permease_fun/pln"/>
</dbReference>
<keyword evidence="5 9" id="KW-0812">Transmembrane</keyword>
<feature type="transmembrane region" description="Helical" evidence="9">
    <location>
        <begin position="47"/>
        <end position="65"/>
    </location>
</feature>
<dbReference type="GO" id="GO:0005886">
    <property type="term" value="C:plasma membrane"/>
    <property type="evidence" value="ECO:0007669"/>
    <property type="project" value="UniProtKB-SubCell"/>
</dbReference>
<dbReference type="Pfam" id="PF02535">
    <property type="entry name" value="Zip"/>
    <property type="match status" value="1"/>
</dbReference>
<sequence>MKPSAAVMLAAVVALLLVSAVRGEDDCGSPESAARDRARARPLKIAAFFSILICGALGCSLPVLGRHVPALRPDGDVFFLVKAFAAGVILATGFIHILPDAFENLTSDCLPAAGPWKDFPLAGLGAMVGAIGTLVVDTLATGYFTRAHLNKDRAHGSSAAVVDEEKQAAAAAASELARHHDGGEHEGHVHLHTHATHGHTHGSAALVAAVGGAEDEKDTIRHRVISQVLELGIVVHSVIIGISLGASQDPETIKPLVIALSFHQMFEGMGLGGCIVQAKFNARSIVTMILFFCLTTPVGIAIGFGISRVYNENSPTALVVEGSLNSVAAGILVYMALVDLLAEDFMNPKVQSRGKLQLGINVSMLVGAGLMSMLAKWA</sequence>
<dbReference type="NCBIfam" id="TIGR00820">
    <property type="entry name" value="zip"/>
    <property type="match status" value="1"/>
</dbReference>
<protein>
    <recommendedName>
        <fullName evidence="13">Zinc transporter 1</fullName>
    </recommendedName>
</protein>
<feature type="transmembrane region" description="Helical" evidence="9">
    <location>
        <begin position="285"/>
        <end position="306"/>
    </location>
</feature>
<dbReference type="Proteomes" id="UP000015105">
    <property type="component" value="Chromosome 2D"/>
</dbReference>
<reference evidence="11" key="5">
    <citation type="journal article" date="2021" name="G3 (Bethesda)">
        <title>Aegilops tauschii genome assembly Aet v5.0 features greater sequence contiguity and improved annotation.</title>
        <authorList>
            <person name="Wang L."/>
            <person name="Zhu T."/>
            <person name="Rodriguez J.C."/>
            <person name="Deal K.R."/>
            <person name="Dubcovsky J."/>
            <person name="McGuire P.E."/>
            <person name="Lux T."/>
            <person name="Spannagl M."/>
            <person name="Mayer K.F.X."/>
            <person name="Baldrich P."/>
            <person name="Meyers B.C."/>
            <person name="Huo N."/>
            <person name="Gu Y.Q."/>
            <person name="Zhou H."/>
            <person name="Devos K.M."/>
            <person name="Bennetzen J.L."/>
            <person name="Unver T."/>
            <person name="Budak H."/>
            <person name="Gulick P.J."/>
            <person name="Galiba G."/>
            <person name="Kalapos B."/>
            <person name="Nelson D.R."/>
            <person name="Li P."/>
            <person name="You F.M."/>
            <person name="Luo M.C."/>
            <person name="Dvorak J."/>
        </authorList>
    </citation>
    <scope>NUCLEOTIDE SEQUENCE [LARGE SCALE GENOMIC DNA]</scope>
    <source>
        <strain evidence="11">cv. AL8/78</strain>
    </source>
</reference>
<comment type="subcellular location">
    <subcellularLocation>
        <location evidence="1">Cell membrane</location>
        <topology evidence="1">Multi-pass membrane protein</topology>
    </subcellularLocation>
    <subcellularLocation>
        <location evidence="9">Membrane</location>
        <topology evidence="9">Multi-pass membrane protein</topology>
    </subcellularLocation>
</comment>
<comment type="similarity">
    <text evidence="2 9">Belongs to the ZIP transporter (TC 2.A.5) family.</text>
</comment>
<reference evidence="11" key="3">
    <citation type="journal article" date="2017" name="Nature">
        <title>Genome sequence of the progenitor of the wheat D genome Aegilops tauschii.</title>
        <authorList>
            <person name="Luo M.C."/>
            <person name="Gu Y.Q."/>
            <person name="Puiu D."/>
            <person name="Wang H."/>
            <person name="Twardziok S.O."/>
            <person name="Deal K.R."/>
            <person name="Huo N."/>
            <person name="Zhu T."/>
            <person name="Wang L."/>
            <person name="Wang Y."/>
            <person name="McGuire P.E."/>
            <person name="Liu S."/>
            <person name="Long H."/>
            <person name="Ramasamy R.K."/>
            <person name="Rodriguez J.C."/>
            <person name="Van S.L."/>
            <person name="Yuan L."/>
            <person name="Wang Z."/>
            <person name="Xia Z."/>
            <person name="Xiao L."/>
            <person name="Anderson O.D."/>
            <person name="Ouyang S."/>
            <person name="Liang Y."/>
            <person name="Zimin A.V."/>
            <person name="Pertea G."/>
            <person name="Qi P."/>
            <person name="Bennetzen J.L."/>
            <person name="Dai X."/>
            <person name="Dawson M.W."/>
            <person name="Muller H.G."/>
            <person name="Kugler K."/>
            <person name="Rivarola-Duarte L."/>
            <person name="Spannagl M."/>
            <person name="Mayer K.F.X."/>
            <person name="Lu F.H."/>
            <person name="Bevan M.W."/>
            <person name="Leroy P."/>
            <person name="Li P."/>
            <person name="You F.M."/>
            <person name="Sun Q."/>
            <person name="Liu Z."/>
            <person name="Lyons E."/>
            <person name="Wicker T."/>
            <person name="Salzberg S.L."/>
            <person name="Devos K.M."/>
            <person name="Dvorak J."/>
        </authorList>
    </citation>
    <scope>NUCLEOTIDE SEQUENCE [LARGE SCALE GENOMIC DNA]</scope>
    <source>
        <strain evidence="11">cv. AL8/78</strain>
    </source>
</reference>
<evidence type="ECO:0008006" key="13">
    <source>
        <dbReference type="Google" id="ProtNLM"/>
    </source>
</evidence>
<keyword evidence="3 9" id="KW-0813">Transport</keyword>
<feature type="transmembrane region" description="Helical" evidence="9">
    <location>
        <begin position="77"/>
        <end position="99"/>
    </location>
</feature>
<evidence type="ECO:0000256" key="5">
    <source>
        <dbReference type="ARBA" id="ARBA00022692"/>
    </source>
</evidence>
<feature type="transmembrane region" description="Helical" evidence="9">
    <location>
        <begin position="119"/>
        <end position="144"/>
    </location>
</feature>
<feature type="transmembrane region" description="Helical" evidence="9">
    <location>
        <begin position="326"/>
        <end position="346"/>
    </location>
</feature>
<comment type="caution">
    <text evidence="9">Lacks conserved residue(s) required for the propagation of feature annotation.</text>
</comment>
<keyword evidence="10" id="KW-0732">Signal</keyword>
<feature type="transmembrane region" description="Helical" evidence="9">
    <location>
        <begin position="358"/>
        <end position="375"/>
    </location>
</feature>
<evidence type="ECO:0000313" key="11">
    <source>
        <dbReference type="EnsemblPlants" id="AET2Gv20291300.1"/>
    </source>
</evidence>
<feature type="signal peptide" evidence="10">
    <location>
        <begin position="1"/>
        <end position="23"/>
    </location>
</feature>
<dbReference type="EnsemblPlants" id="AET2Gv20291300.1">
    <property type="protein sequence ID" value="AET2Gv20291300.1"/>
    <property type="gene ID" value="AET2Gv20291300"/>
</dbReference>
<feature type="chain" id="PRO_5019232577" description="Zinc transporter 1" evidence="10">
    <location>
        <begin position="24"/>
        <end position="378"/>
    </location>
</feature>
<evidence type="ECO:0000256" key="7">
    <source>
        <dbReference type="ARBA" id="ARBA00023065"/>
    </source>
</evidence>
<evidence type="ECO:0000256" key="9">
    <source>
        <dbReference type="RuleBase" id="RU362088"/>
    </source>
</evidence>
<evidence type="ECO:0000256" key="6">
    <source>
        <dbReference type="ARBA" id="ARBA00022989"/>
    </source>
</evidence>
<dbReference type="OMA" id="HHHGHFN"/>
<dbReference type="PANTHER" id="PTHR11040:SF136">
    <property type="entry name" value="GENOME ASSEMBLY, CHROMOSOME: II"/>
    <property type="match status" value="1"/>
</dbReference>
<dbReference type="GO" id="GO:0005385">
    <property type="term" value="F:zinc ion transmembrane transporter activity"/>
    <property type="evidence" value="ECO:0007669"/>
    <property type="project" value="InterPro"/>
</dbReference>
<reference evidence="12" key="1">
    <citation type="journal article" date="2014" name="Science">
        <title>Ancient hybridizations among the ancestral genomes of bread wheat.</title>
        <authorList>
            <consortium name="International Wheat Genome Sequencing Consortium,"/>
            <person name="Marcussen T."/>
            <person name="Sandve S.R."/>
            <person name="Heier L."/>
            <person name="Spannagl M."/>
            <person name="Pfeifer M."/>
            <person name="Jakobsen K.S."/>
            <person name="Wulff B.B."/>
            <person name="Steuernagel B."/>
            <person name="Mayer K.F."/>
            <person name="Olsen O.A."/>
        </authorList>
    </citation>
    <scope>NUCLEOTIDE SEQUENCE [LARGE SCALE GENOMIC DNA]</scope>
    <source>
        <strain evidence="12">cv. AL8/78</strain>
    </source>
</reference>
<evidence type="ECO:0000313" key="12">
    <source>
        <dbReference type="Proteomes" id="UP000015105"/>
    </source>
</evidence>
<proteinExistence type="inferred from homology"/>
<dbReference type="OrthoDB" id="448280at2759"/>
<evidence type="ECO:0000256" key="10">
    <source>
        <dbReference type="SAM" id="SignalP"/>
    </source>
</evidence>
<accession>A0A453AXG3</accession>
<evidence type="ECO:0000256" key="8">
    <source>
        <dbReference type="ARBA" id="ARBA00023136"/>
    </source>
</evidence>
<keyword evidence="6 9" id="KW-1133">Transmembrane helix</keyword>
<dbReference type="Gramene" id="AET2Gv20291300.1">
    <property type="protein sequence ID" value="AET2Gv20291300.1"/>
    <property type="gene ID" value="AET2Gv20291300"/>
</dbReference>
<reference evidence="12" key="2">
    <citation type="journal article" date="2017" name="Nat. Plants">
        <title>The Aegilops tauschii genome reveals multiple impacts of transposons.</title>
        <authorList>
            <person name="Zhao G."/>
            <person name="Zou C."/>
            <person name="Li K."/>
            <person name="Wang K."/>
            <person name="Li T."/>
            <person name="Gao L."/>
            <person name="Zhang X."/>
            <person name="Wang H."/>
            <person name="Yang Z."/>
            <person name="Liu X."/>
            <person name="Jiang W."/>
            <person name="Mao L."/>
            <person name="Kong X."/>
            <person name="Jiao Y."/>
            <person name="Jia J."/>
        </authorList>
    </citation>
    <scope>NUCLEOTIDE SEQUENCE [LARGE SCALE GENOMIC DNA]</scope>
    <source>
        <strain evidence="12">cv. AL8/78</strain>
    </source>
</reference>
<dbReference type="STRING" id="200361.A0A453AXG3"/>
<dbReference type="AlphaFoldDB" id="A0A453AXG3"/>
<dbReference type="PANTHER" id="PTHR11040">
    <property type="entry name" value="ZINC/IRON TRANSPORTER"/>
    <property type="match status" value="1"/>
</dbReference>